<feature type="transmembrane region" description="Helical" evidence="6">
    <location>
        <begin position="196"/>
        <end position="215"/>
    </location>
</feature>
<feature type="transmembrane region" description="Helical" evidence="6">
    <location>
        <begin position="21"/>
        <end position="41"/>
    </location>
</feature>
<evidence type="ECO:0000256" key="6">
    <source>
        <dbReference type="SAM" id="Phobius"/>
    </source>
</evidence>
<feature type="transmembrane region" description="Helical" evidence="6">
    <location>
        <begin position="351"/>
        <end position="377"/>
    </location>
</feature>
<reference evidence="7 8" key="1">
    <citation type="submission" date="2024-06" db="EMBL/GenBank/DDBJ databases">
        <title>The Natural Products Discovery Center: Release of the First 8490 Sequenced Strains for Exploring Actinobacteria Biosynthetic Diversity.</title>
        <authorList>
            <person name="Kalkreuter E."/>
            <person name="Kautsar S.A."/>
            <person name="Yang D."/>
            <person name="Bader C.D."/>
            <person name="Teijaro C.N."/>
            <person name="Fluegel L."/>
            <person name="Davis C.M."/>
            <person name="Simpson J.R."/>
            <person name="Lauterbach L."/>
            <person name="Steele A.D."/>
            <person name="Gui C."/>
            <person name="Meng S."/>
            <person name="Li G."/>
            <person name="Viehrig K."/>
            <person name="Ye F."/>
            <person name="Su P."/>
            <person name="Kiefer A.F."/>
            <person name="Nichols A."/>
            <person name="Cepeda A.J."/>
            <person name="Yan W."/>
            <person name="Fan B."/>
            <person name="Jiang Y."/>
            <person name="Adhikari A."/>
            <person name="Zheng C.-J."/>
            <person name="Schuster L."/>
            <person name="Cowan T.M."/>
            <person name="Smanski M.J."/>
            <person name="Chevrette M.G."/>
            <person name="De Carvalho L.P.S."/>
            <person name="Shen B."/>
        </authorList>
    </citation>
    <scope>NUCLEOTIDE SEQUENCE [LARGE SCALE GENOMIC DNA]</scope>
    <source>
        <strain evidence="7 8">NPDC050403</strain>
    </source>
</reference>
<feature type="transmembrane region" description="Helical" evidence="6">
    <location>
        <begin position="277"/>
        <end position="302"/>
    </location>
</feature>
<evidence type="ECO:0000256" key="5">
    <source>
        <dbReference type="ARBA" id="ARBA00031636"/>
    </source>
</evidence>
<dbReference type="PANTHER" id="PTHR43298">
    <property type="entry name" value="MULTIDRUG RESISTANCE PROTEIN NORM-RELATED"/>
    <property type="match status" value="1"/>
</dbReference>
<gene>
    <name evidence="7" type="ORF">AB0I48_13190</name>
</gene>
<dbReference type="RefSeq" id="WP_357783328.1">
    <property type="nucleotide sequence ID" value="NZ_JBFAKC010000005.1"/>
</dbReference>
<keyword evidence="4" id="KW-0813">Transport</keyword>
<feature type="transmembrane region" description="Helical" evidence="6">
    <location>
        <begin position="53"/>
        <end position="75"/>
    </location>
</feature>
<evidence type="ECO:0000256" key="1">
    <source>
        <dbReference type="ARBA" id="ARBA00003408"/>
    </source>
</evidence>
<keyword evidence="6" id="KW-0472">Membrane</keyword>
<feature type="transmembrane region" description="Helical" evidence="6">
    <location>
        <begin position="314"/>
        <end position="339"/>
    </location>
</feature>
<keyword evidence="6" id="KW-0812">Transmembrane</keyword>
<name>A0ABV3FSW8_9NOCA</name>
<protein>
    <recommendedName>
        <fullName evidence="3">Probable multidrug resistance protein NorM</fullName>
    </recommendedName>
    <alternativeName>
        <fullName evidence="5">Multidrug-efflux transporter</fullName>
    </alternativeName>
</protein>
<evidence type="ECO:0000313" key="7">
    <source>
        <dbReference type="EMBL" id="MEV0708512.1"/>
    </source>
</evidence>
<feature type="transmembrane region" description="Helical" evidence="6">
    <location>
        <begin position="169"/>
        <end position="190"/>
    </location>
</feature>
<dbReference type="PANTHER" id="PTHR43298:SF2">
    <property type="entry name" value="FMN_FAD EXPORTER YEEO-RELATED"/>
    <property type="match status" value="1"/>
</dbReference>
<comment type="similarity">
    <text evidence="2">Belongs to the multi antimicrobial extrusion (MATE) (TC 2.A.66.1) family.</text>
</comment>
<comment type="function">
    <text evidence="1">Multidrug efflux pump.</text>
</comment>
<dbReference type="InterPro" id="IPR050222">
    <property type="entry name" value="MATE_MdtK"/>
</dbReference>
<feature type="transmembrane region" description="Helical" evidence="6">
    <location>
        <begin position="414"/>
        <end position="433"/>
    </location>
</feature>
<feature type="transmembrane region" description="Helical" evidence="6">
    <location>
        <begin position="96"/>
        <end position="119"/>
    </location>
</feature>
<feature type="transmembrane region" description="Helical" evidence="6">
    <location>
        <begin position="236"/>
        <end position="257"/>
    </location>
</feature>
<accession>A0ABV3FSW8</accession>
<keyword evidence="6" id="KW-1133">Transmembrane helix</keyword>
<keyword evidence="8" id="KW-1185">Reference proteome</keyword>
<proteinExistence type="inferred from homology"/>
<organism evidence="7 8">
    <name type="scientific">Nocardia aurea</name>
    <dbReference type="NCBI Taxonomy" id="2144174"/>
    <lineage>
        <taxon>Bacteria</taxon>
        <taxon>Bacillati</taxon>
        <taxon>Actinomycetota</taxon>
        <taxon>Actinomycetes</taxon>
        <taxon>Mycobacteriales</taxon>
        <taxon>Nocardiaceae</taxon>
        <taxon>Nocardia</taxon>
    </lineage>
</organism>
<dbReference type="Pfam" id="PF01554">
    <property type="entry name" value="MatE"/>
    <property type="match status" value="2"/>
</dbReference>
<evidence type="ECO:0000256" key="2">
    <source>
        <dbReference type="ARBA" id="ARBA00010199"/>
    </source>
</evidence>
<sequence>MTDTRPPLVPDLGFGGRMRQVAAIAVPIILTSATTVVVGATDTALLGHHSSETLGVAALVIPLWIFSTALVMPWGSATQVFVARWHGARDEESIRVLARAGLVGAVVIGAGFAVLGAMVTPVILAWTAPVGLDRGEATAMMWVLLCALPFTAATGHLRGLLAGVGDTGAAARVALLVAVLNLSVSSVLIFGADLGAVGSGIGSSIAIAVGAAVLYTRARSVFGRGRRSRGGTDRALLRSWVAVAVPDVVFGVVSYGSEVAVAAVAASLGTVSLAAHRMMSISISLVWMFVYGTAAAMAILIGQRIGADDRDGRLAFVRAGTALMLSCAGTTAVLLAVAAKPFFGIFATDSAMIAAAAAVVWSLPVLAPIMAIGTVYAAQLRAAADTRGVMYASLFSTLCVTLPVVWMLTEVCHLGLVGVYCGLIAGWVARTAATYLRYRQTTAGEVDCPA</sequence>
<evidence type="ECO:0000256" key="4">
    <source>
        <dbReference type="ARBA" id="ARBA00022448"/>
    </source>
</evidence>
<feature type="transmembrane region" description="Helical" evidence="6">
    <location>
        <begin position="389"/>
        <end position="408"/>
    </location>
</feature>
<dbReference type="Proteomes" id="UP001551695">
    <property type="component" value="Unassembled WGS sequence"/>
</dbReference>
<dbReference type="NCBIfam" id="TIGR00797">
    <property type="entry name" value="matE"/>
    <property type="match status" value="1"/>
</dbReference>
<evidence type="ECO:0000256" key="3">
    <source>
        <dbReference type="ARBA" id="ARBA00020268"/>
    </source>
</evidence>
<evidence type="ECO:0000313" key="8">
    <source>
        <dbReference type="Proteomes" id="UP001551695"/>
    </source>
</evidence>
<comment type="caution">
    <text evidence="7">The sequence shown here is derived from an EMBL/GenBank/DDBJ whole genome shotgun (WGS) entry which is preliminary data.</text>
</comment>
<feature type="transmembrane region" description="Helical" evidence="6">
    <location>
        <begin position="139"/>
        <end position="157"/>
    </location>
</feature>
<dbReference type="EMBL" id="JBFAKC010000005">
    <property type="protein sequence ID" value="MEV0708512.1"/>
    <property type="molecule type" value="Genomic_DNA"/>
</dbReference>
<dbReference type="InterPro" id="IPR002528">
    <property type="entry name" value="MATE_fam"/>
</dbReference>